<dbReference type="InParanoid" id="A0A1Y2FG49"/>
<dbReference type="AlphaFoldDB" id="A0A1Y2FG49"/>
<keyword evidence="4" id="KW-1185">Reference proteome</keyword>
<dbReference type="STRING" id="106004.A0A1Y2FG49"/>
<evidence type="ECO:0000256" key="1">
    <source>
        <dbReference type="SAM" id="MobiDB-lite"/>
    </source>
</evidence>
<evidence type="ECO:0000313" key="4">
    <source>
        <dbReference type="Proteomes" id="UP000193467"/>
    </source>
</evidence>
<comment type="caution">
    <text evidence="3">The sequence shown here is derived from an EMBL/GenBank/DDBJ whole genome shotgun (WGS) entry which is preliminary data.</text>
</comment>
<sequence length="819" mass="88722">MDTEHEPLLDQEDSLPQAPEISIAHVAKALAALRAGALPSTDQLASLLRSFLHSPVLQVEGTIWSPEYGTGRLGVGGLTREGEHVRAAVREVTEALLRTVVEKDSDDRWQDFIVAVRKSEVDIKLPSTTVAPPSPELRQQARQSLLNVFIVFVSSPELRALLADAVLLIGSTFDDAVRERGPLGEKAAHVADEVATGLADKMAGDVPRKDKGKAKATEDVEERAAVEELLGDEKVPGDEEEEASAPAPELTEEEMKDQFIDRVKTILTLIQKNSSYQASVHTIFVLARAYTRALLDSLSVDAAVHHPDTIPSPIALLLPVLEPFAGGPNSLAPLAASLHRLKQYAHSENRVQVLIRSFDTFLEHALLDAGYIGSALAHRQIASIHDQIINLARDNPAFRADCSVFFLELQNALLAITNDRALRALVDGLGHLATALEGWTEKAAKIAVGKDGVWGDVVEWVVPRIAGFLRQVPLPRIEFSSPNIDIALDPPPFLKTSFVPDTIRFDNASSFVLTPATSAHATKNDYSSSSKLTVTGVRMETEVGYFLRYRNACFSFTESGLLDLQFGTAKDGGVGAKIGFSTIEDEKDQLEKKRLFEVVTSDISITSFDLVPHASSHPWLLFFIRPILRRIVRTQVEAALQEQVKHGLETASRVGWEVKSKAGSGIVGWFGGLYEVMVEGSYKDEEPTEETPVDKAKDKTADAVQASKNTEAEEQAGPQVHVSGKGVSIDLEAGTVGVGAEGIVLPEGEAETPAPRPSVIEVVKDEVVGAARSGQAKGEAVLEGFGELGEAVQEFPDEVKREEVLVEAGGWRSEAFDFV</sequence>
<feature type="compositionally biased region" description="Basic and acidic residues" evidence="1">
    <location>
        <begin position="692"/>
        <end position="701"/>
    </location>
</feature>
<evidence type="ECO:0000259" key="2">
    <source>
        <dbReference type="Pfam" id="PF19343"/>
    </source>
</evidence>
<proteinExistence type="predicted"/>
<accession>A0A1Y2FG49</accession>
<feature type="compositionally biased region" description="Basic and acidic residues" evidence="1">
    <location>
        <begin position="203"/>
        <end position="237"/>
    </location>
</feature>
<dbReference type="EMBL" id="MCGR01000020">
    <property type="protein sequence ID" value="ORY82899.1"/>
    <property type="molecule type" value="Genomic_DNA"/>
</dbReference>
<dbReference type="PANTHER" id="PTHR31138:SF1">
    <property type="entry name" value="PDZ DOMAIN-CONTAINING PROTEIN"/>
    <property type="match status" value="1"/>
</dbReference>
<gene>
    <name evidence="3" type="ORF">BCR35DRAFT_290654</name>
</gene>
<organism evidence="3 4">
    <name type="scientific">Leucosporidium creatinivorum</name>
    <dbReference type="NCBI Taxonomy" id="106004"/>
    <lineage>
        <taxon>Eukaryota</taxon>
        <taxon>Fungi</taxon>
        <taxon>Dikarya</taxon>
        <taxon>Basidiomycota</taxon>
        <taxon>Pucciniomycotina</taxon>
        <taxon>Microbotryomycetes</taxon>
        <taxon>Leucosporidiales</taxon>
        <taxon>Leucosporidium</taxon>
    </lineage>
</organism>
<protein>
    <recommendedName>
        <fullName evidence="2">HAM1-like N-terminal domain-containing protein</fullName>
    </recommendedName>
</protein>
<feature type="region of interest" description="Disordered" evidence="1">
    <location>
        <begin position="683"/>
        <end position="719"/>
    </location>
</feature>
<name>A0A1Y2FG49_9BASI</name>
<dbReference type="OrthoDB" id="5407957at2759"/>
<evidence type="ECO:0000313" key="3">
    <source>
        <dbReference type="EMBL" id="ORY82899.1"/>
    </source>
</evidence>
<feature type="region of interest" description="Disordered" evidence="1">
    <location>
        <begin position="203"/>
        <end position="252"/>
    </location>
</feature>
<dbReference type="Proteomes" id="UP000193467">
    <property type="component" value="Unassembled WGS sequence"/>
</dbReference>
<dbReference type="PANTHER" id="PTHR31138">
    <property type="entry name" value="CHROMOSOME 19, WHOLE GENOME SHOTGUN SEQUENCE"/>
    <property type="match status" value="1"/>
</dbReference>
<feature type="domain" description="HAM1-like N-terminal" evidence="2">
    <location>
        <begin position="211"/>
        <end position="584"/>
    </location>
</feature>
<dbReference type="InterPro" id="IPR045967">
    <property type="entry name" value="HAM1-like_N"/>
</dbReference>
<dbReference type="Pfam" id="PF19343">
    <property type="entry name" value="HAM1_N"/>
    <property type="match status" value="1"/>
</dbReference>
<reference evidence="3 4" key="1">
    <citation type="submission" date="2016-07" db="EMBL/GenBank/DDBJ databases">
        <title>Pervasive Adenine N6-methylation of Active Genes in Fungi.</title>
        <authorList>
            <consortium name="DOE Joint Genome Institute"/>
            <person name="Mondo S.J."/>
            <person name="Dannebaum R.O."/>
            <person name="Kuo R.C."/>
            <person name="Labutti K."/>
            <person name="Haridas S."/>
            <person name="Kuo A."/>
            <person name="Salamov A."/>
            <person name="Ahrendt S.R."/>
            <person name="Lipzen A."/>
            <person name="Sullivan W."/>
            <person name="Andreopoulos W.B."/>
            <person name="Clum A."/>
            <person name="Lindquist E."/>
            <person name="Daum C."/>
            <person name="Ramamoorthy G.K."/>
            <person name="Gryganskyi A."/>
            <person name="Culley D."/>
            <person name="Magnuson J.K."/>
            <person name="James T.Y."/>
            <person name="O'Malley M.A."/>
            <person name="Stajich J.E."/>
            <person name="Spatafora J.W."/>
            <person name="Visel A."/>
            <person name="Grigoriev I.V."/>
        </authorList>
    </citation>
    <scope>NUCLEOTIDE SEQUENCE [LARGE SCALE GENOMIC DNA]</scope>
    <source>
        <strain evidence="3 4">62-1032</strain>
    </source>
</reference>